<dbReference type="SUPFAM" id="SSF50129">
    <property type="entry name" value="GroES-like"/>
    <property type="match status" value="1"/>
</dbReference>
<dbReference type="InterPro" id="IPR011032">
    <property type="entry name" value="GroES-like_sf"/>
</dbReference>
<name>A0ABP6X4Y1_9PSEU</name>
<sequence length="348" mass="37001">MKAAVYQRPGLIEVKDVPTPRPGPRDVLLRVRTVGICGSDLHVYRKGHYGAQPGWIMGHEFCGEAVHIGDEVTDATVGGRYTGFSVQFCGECFWCRRGQQRLCPELFQHYTGYGAPGAMAEYVLIRDAAPARNLFAIPDSLNDEAAAVAEPLGTAAYAVRRAKPADGDTIVVIGAGMIGNLLVQAIKATVNATVIVTEVSPQRAELALRLGADQVIDARRPDVVDAVRNATGRGRYAFGEGGMADIVFNAAAAPPTFAQSLDFVRSKGTVVLVGLAEEPATADVSLIAYKDIRLLGVMGSAISDGVDLLRKGNVRVDPLITHRLPLTDADAAFRHAADPASIKVVMSP</sequence>
<keyword evidence="3 5" id="KW-0862">Zinc</keyword>
<evidence type="ECO:0000313" key="8">
    <source>
        <dbReference type="Proteomes" id="UP001500689"/>
    </source>
</evidence>
<dbReference type="Pfam" id="PF08240">
    <property type="entry name" value="ADH_N"/>
    <property type="match status" value="1"/>
</dbReference>
<comment type="similarity">
    <text evidence="5">Belongs to the zinc-containing alcohol dehydrogenase family.</text>
</comment>
<dbReference type="SUPFAM" id="SSF51735">
    <property type="entry name" value="NAD(P)-binding Rossmann-fold domains"/>
    <property type="match status" value="1"/>
</dbReference>
<proteinExistence type="inferred from homology"/>
<dbReference type="InterPro" id="IPR050129">
    <property type="entry name" value="Zn_alcohol_dh"/>
</dbReference>
<dbReference type="PANTHER" id="PTHR43401">
    <property type="entry name" value="L-THREONINE 3-DEHYDROGENASE"/>
    <property type="match status" value="1"/>
</dbReference>
<evidence type="ECO:0000256" key="2">
    <source>
        <dbReference type="ARBA" id="ARBA00022723"/>
    </source>
</evidence>
<dbReference type="InterPro" id="IPR013154">
    <property type="entry name" value="ADH-like_N"/>
</dbReference>
<dbReference type="EMBL" id="BAAAZN010000011">
    <property type="protein sequence ID" value="GAA3561523.1"/>
    <property type="molecule type" value="Genomic_DNA"/>
</dbReference>
<dbReference type="InterPro" id="IPR013149">
    <property type="entry name" value="ADH-like_C"/>
</dbReference>
<dbReference type="PANTHER" id="PTHR43401:SF2">
    <property type="entry name" value="L-THREONINE 3-DEHYDROGENASE"/>
    <property type="match status" value="1"/>
</dbReference>
<dbReference type="InterPro" id="IPR020843">
    <property type="entry name" value="ER"/>
</dbReference>
<gene>
    <name evidence="7" type="ORF">GCM10022222_51660</name>
</gene>
<comment type="caution">
    <text evidence="7">The sequence shown here is derived from an EMBL/GenBank/DDBJ whole genome shotgun (WGS) entry which is preliminary data.</text>
</comment>
<dbReference type="RefSeq" id="WP_344864181.1">
    <property type="nucleotide sequence ID" value="NZ_BAAAZN010000011.1"/>
</dbReference>
<comment type="cofactor">
    <cofactor evidence="1 5">
        <name>Zn(2+)</name>
        <dbReference type="ChEBI" id="CHEBI:29105"/>
    </cofactor>
</comment>
<keyword evidence="2 5" id="KW-0479">Metal-binding</keyword>
<dbReference type="Pfam" id="PF00107">
    <property type="entry name" value="ADH_zinc_N"/>
    <property type="match status" value="1"/>
</dbReference>
<keyword evidence="4" id="KW-0560">Oxidoreductase</keyword>
<feature type="domain" description="Enoyl reductase (ER)" evidence="6">
    <location>
        <begin position="10"/>
        <end position="346"/>
    </location>
</feature>
<evidence type="ECO:0000256" key="3">
    <source>
        <dbReference type="ARBA" id="ARBA00022833"/>
    </source>
</evidence>
<dbReference type="PROSITE" id="PS00059">
    <property type="entry name" value="ADH_ZINC"/>
    <property type="match status" value="1"/>
</dbReference>
<evidence type="ECO:0000256" key="4">
    <source>
        <dbReference type="ARBA" id="ARBA00023002"/>
    </source>
</evidence>
<dbReference type="Gene3D" id="3.40.50.720">
    <property type="entry name" value="NAD(P)-binding Rossmann-like Domain"/>
    <property type="match status" value="1"/>
</dbReference>
<evidence type="ECO:0000259" key="6">
    <source>
        <dbReference type="SMART" id="SM00829"/>
    </source>
</evidence>
<dbReference type="InterPro" id="IPR036291">
    <property type="entry name" value="NAD(P)-bd_dom_sf"/>
</dbReference>
<protein>
    <submittedName>
        <fullName evidence="7">Zinc-dependent dehydrogenase</fullName>
    </submittedName>
</protein>
<keyword evidence="8" id="KW-1185">Reference proteome</keyword>
<organism evidence="7 8">
    <name type="scientific">Amycolatopsis ultiminotia</name>
    <dbReference type="NCBI Taxonomy" id="543629"/>
    <lineage>
        <taxon>Bacteria</taxon>
        <taxon>Bacillati</taxon>
        <taxon>Actinomycetota</taxon>
        <taxon>Actinomycetes</taxon>
        <taxon>Pseudonocardiales</taxon>
        <taxon>Pseudonocardiaceae</taxon>
        <taxon>Amycolatopsis</taxon>
    </lineage>
</organism>
<dbReference type="InterPro" id="IPR002328">
    <property type="entry name" value="ADH_Zn_CS"/>
</dbReference>
<evidence type="ECO:0000313" key="7">
    <source>
        <dbReference type="EMBL" id="GAA3561523.1"/>
    </source>
</evidence>
<dbReference type="SMART" id="SM00829">
    <property type="entry name" value="PKS_ER"/>
    <property type="match status" value="1"/>
</dbReference>
<evidence type="ECO:0000256" key="5">
    <source>
        <dbReference type="RuleBase" id="RU361277"/>
    </source>
</evidence>
<accession>A0ABP6X4Y1</accession>
<evidence type="ECO:0000256" key="1">
    <source>
        <dbReference type="ARBA" id="ARBA00001947"/>
    </source>
</evidence>
<dbReference type="Proteomes" id="UP001500689">
    <property type="component" value="Unassembled WGS sequence"/>
</dbReference>
<dbReference type="Gene3D" id="3.90.180.10">
    <property type="entry name" value="Medium-chain alcohol dehydrogenases, catalytic domain"/>
    <property type="match status" value="1"/>
</dbReference>
<reference evidence="8" key="1">
    <citation type="journal article" date="2019" name="Int. J. Syst. Evol. Microbiol.">
        <title>The Global Catalogue of Microorganisms (GCM) 10K type strain sequencing project: providing services to taxonomists for standard genome sequencing and annotation.</title>
        <authorList>
            <consortium name="The Broad Institute Genomics Platform"/>
            <consortium name="The Broad Institute Genome Sequencing Center for Infectious Disease"/>
            <person name="Wu L."/>
            <person name="Ma J."/>
        </authorList>
    </citation>
    <scope>NUCLEOTIDE SEQUENCE [LARGE SCALE GENOMIC DNA]</scope>
    <source>
        <strain evidence="8">JCM 16898</strain>
    </source>
</reference>